<dbReference type="InterPro" id="IPR045083">
    <property type="entry name" value="ATP_synth_F0_asu_bact/mt"/>
</dbReference>
<dbReference type="InterPro" id="IPR000568">
    <property type="entry name" value="ATP_synth_F0_asu"/>
</dbReference>
<feature type="transmembrane region" description="Helical" evidence="11">
    <location>
        <begin position="174"/>
        <end position="197"/>
    </location>
</feature>
<dbReference type="AlphaFoldDB" id="A0A7V8VC43"/>
<dbReference type="Pfam" id="PF00119">
    <property type="entry name" value="ATP-synt_A"/>
    <property type="match status" value="1"/>
</dbReference>
<evidence type="ECO:0000256" key="5">
    <source>
        <dbReference type="ARBA" id="ARBA00022692"/>
    </source>
</evidence>
<dbReference type="PANTHER" id="PTHR11410:SF0">
    <property type="entry name" value="ATP SYNTHASE SUBUNIT A"/>
    <property type="match status" value="1"/>
</dbReference>
<keyword evidence="10 11" id="KW-0066">ATP synthesis</keyword>
<protein>
    <recommendedName>
        <fullName evidence="11">ATP synthase subunit a</fullName>
    </recommendedName>
    <alternativeName>
        <fullName evidence="11">ATP synthase F0 sector subunit a</fullName>
    </alternativeName>
    <alternativeName>
        <fullName evidence="11">F-ATPase subunit 6</fullName>
    </alternativeName>
</protein>
<evidence type="ECO:0000256" key="8">
    <source>
        <dbReference type="ARBA" id="ARBA00023065"/>
    </source>
</evidence>
<dbReference type="RefSeq" id="WP_194536724.1">
    <property type="nucleotide sequence ID" value="NZ_JACEFB010000002.1"/>
</dbReference>
<sequence>MADANRKFNPFEHVADSDTFHIFETAGIEIHGVAYAGIPLKFIILMTVCAIVVAGMLIWLGRKMRTGEPPTGKLWNLVESLVFFVRDKIARPALGEKEADDYLPYLTTLFLFIFAMNLIGMVPFLASPTASIMVTGALASVSFVVIHASGIRAHGGLLPYLKTFIPHIHLEGGLALQLFAAVLIVGMAVLEYLTAFIRVSVLAIRLLANMLAGHTVLYVILFFIALVDHPQYKIPIAQEWMFWVVAPFSVALVTALSLLELFIAGLQAFIFTFLTAVFIGLAKHPPH</sequence>
<dbReference type="EMBL" id="JACEFB010000002">
    <property type="protein sequence ID" value="MBA2225289.1"/>
    <property type="molecule type" value="Genomic_DNA"/>
</dbReference>
<accession>A0A7V8VC43</accession>
<comment type="subcellular location">
    <subcellularLocation>
        <location evidence="11">Cell membrane</location>
        <topology evidence="11">Multi-pass membrane protein</topology>
    </subcellularLocation>
    <subcellularLocation>
        <location evidence="1">Membrane</location>
        <topology evidence="1">Multi-pass membrane protein</topology>
    </subcellularLocation>
</comment>
<keyword evidence="3 11" id="KW-0813">Transport</keyword>
<evidence type="ECO:0000256" key="2">
    <source>
        <dbReference type="ARBA" id="ARBA00006810"/>
    </source>
</evidence>
<feature type="transmembrane region" description="Helical" evidence="11">
    <location>
        <begin position="42"/>
        <end position="60"/>
    </location>
</feature>
<dbReference type="GO" id="GO:0045259">
    <property type="term" value="C:proton-transporting ATP synthase complex"/>
    <property type="evidence" value="ECO:0007669"/>
    <property type="project" value="UniProtKB-KW"/>
</dbReference>
<name>A0A7V8VC43_9BACT</name>
<feature type="transmembrane region" description="Helical" evidence="11">
    <location>
        <begin position="203"/>
        <end position="228"/>
    </location>
</feature>
<organism evidence="12 13">
    <name type="scientific">Thermogemmata fonticola</name>
    <dbReference type="NCBI Taxonomy" id="2755323"/>
    <lineage>
        <taxon>Bacteria</taxon>
        <taxon>Pseudomonadati</taxon>
        <taxon>Planctomycetota</taxon>
        <taxon>Planctomycetia</taxon>
        <taxon>Gemmatales</taxon>
        <taxon>Gemmataceae</taxon>
        <taxon>Thermogemmata</taxon>
    </lineage>
</organism>
<evidence type="ECO:0000256" key="6">
    <source>
        <dbReference type="ARBA" id="ARBA00022781"/>
    </source>
</evidence>
<dbReference type="GO" id="GO:0005886">
    <property type="term" value="C:plasma membrane"/>
    <property type="evidence" value="ECO:0007669"/>
    <property type="project" value="UniProtKB-SubCell"/>
</dbReference>
<evidence type="ECO:0000256" key="1">
    <source>
        <dbReference type="ARBA" id="ARBA00004141"/>
    </source>
</evidence>
<dbReference type="HAMAP" id="MF_01393">
    <property type="entry name" value="ATP_synth_a_bact"/>
    <property type="match status" value="1"/>
</dbReference>
<evidence type="ECO:0000313" key="13">
    <source>
        <dbReference type="Proteomes" id="UP000542342"/>
    </source>
</evidence>
<evidence type="ECO:0000313" key="12">
    <source>
        <dbReference type="EMBL" id="MBA2225289.1"/>
    </source>
</evidence>
<proteinExistence type="inferred from homology"/>
<evidence type="ECO:0000256" key="10">
    <source>
        <dbReference type="ARBA" id="ARBA00023310"/>
    </source>
</evidence>
<comment type="caution">
    <text evidence="12">The sequence shown here is derived from an EMBL/GenBank/DDBJ whole genome shotgun (WGS) entry which is preliminary data.</text>
</comment>
<evidence type="ECO:0000256" key="11">
    <source>
        <dbReference type="HAMAP-Rule" id="MF_01393"/>
    </source>
</evidence>
<comment type="function">
    <text evidence="11">Key component of the proton channel; it plays a direct role in the translocation of protons across the membrane.</text>
</comment>
<keyword evidence="11" id="KW-1003">Cell membrane</keyword>
<keyword evidence="8 11" id="KW-0406">Ion transport</keyword>
<keyword evidence="7 11" id="KW-1133">Transmembrane helix</keyword>
<dbReference type="Proteomes" id="UP000542342">
    <property type="component" value="Unassembled WGS sequence"/>
</dbReference>
<keyword evidence="6 11" id="KW-0375">Hydrogen ion transport</keyword>
<dbReference type="PRINTS" id="PR00123">
    <property type="entry name" value="ATPASEA"/>
</dbReference>
<keyword evidence="5 11" id="KW-0812">Transmembrane</keyword>
<dbReference type="GO" id="GO:0046933">
    <property type="term" value="F:proton-transporting ATP synthase activity, rotational mechanism"/>
    <property type="evidence" value="ECO:0007669"/>
    <property type="project" value="UniProtKB-UniRule"/>
</dbReference>
<dbReference type="InterPro" id="IPR035908">
    <property type="entry name" value="F0_ATP_A_sf"/>
</dbReference>
<dbReference type="PANTHER" id="PTHR11410">
    <property type="entry name" value="ATP SYNTHASE SUBUNIT A"/>
    <property type="match status" value="1"/>
</dbReference>
<comment type="similarity">
    <text evidence="2 11">Belongs to the ATPase A chain family.</text>
</comment>
<gene>
    <name evidence="11" type="primary">atpB</name>
    <name evidence="12" type="ORF">H0921_03830</name>
</gene>
<evidence type="ECO:0000256" key="9">
    <source>
        <dbReference type="ARBA" id="ARBA00023136"/>
    </source>
</evidence>
<keyword evidence="9 11" id="KW-0472">Membrane</keyword>
<keyword evidence="4 11" id="KW-0138">CF(0)</keyword>
<evidence type="ECO:0000256" key="3">
    <source>
        <dbReference type="ARBA" id="ARBA00022448"/>
    </source>
</evidence>
<feature type="transmembrane region" description="Helical" evidence="11">
    <location>
        <begin position="265"/>
        <end position="282"/>
    </location>
</feature>
<dbReference type="SUPFAM" id="SSF81336">
    <property type="entry name" value="F1F0 ATP synthase subunit A"/>
    <property type="match status" value="1"/>
</dbReference>
<dbReference type="CDD" id="cd00310">
    <property type="entry name" value="ATP-synt_Fo_a_6"/>
    <property type="match status" value="1"/>
</dbReference>
<feature type="transmembrane region" description="Helical" evidence="11">
    <location>
        <begin position="240"/>
        <end position="259"/>
    </location>
</feature>
<evidence type="ECO:0000256" key="4">
    <source>
        <dbReference type="ARBA" id="ARBA00022547"/>
    </source>
</evidence>
<feature type="transmembrane region" description="Helical" evidence="11">
    <location>
        <begin position="102"/>
        <end position="126"/>
    </location>
</feature>
<reference evidence="12 13" key="1">
    <citation type="submission" date="2020-07" db="EMBL/GenBank/DDBJ databases">
        <title>Thermogemmata thermophila gen. nov., sp. nov., a novel moderate thermophilic planctomycete from a Kamchatka hot spring.</title>
        <authorList>
            <person name="Elcheninov A.G."/>
            <person name="Podosokorskaya O.A."/>
            <person name="Kovaleva O.L."/>
            <person name="Novikov A."/>
            <person name="Bonch-Osmolovskaya E.A."/>
            <person name="Toshchakov S.V."/>
            <person name="Kublanov I.V."/>
        </authorList>
    </citation>
    <scope>NUCLEOTIDE SEQUENCE [LARGE SCALE GENOMIC DNA]</scope>
    <source>
        <strain evidence="12 13">2918</strain>
    </source>
</reference>
<dbReference type="Gene3D" id="1.20.120.220">
    <property type="entry name" value="ATP synthase, F0 complex, subunit A"/>
    <property type="match status" value="1"/>
</dbReference>
<keyword evidence="13" id="KW-1185">Reference proteome</keyword>
<feature type="transmembrane region" description="Helical" evidence="11">
    <location>
        <begin position="132"/>
        <end position="153"/>
    </location>
</feature>
<evidence type="ECO:0000256" key="7">
    <source>
        <dbReference type="ARBA" id="ARBA00022989"/>
    </source>
</evidence>